<gene>
    <name evidence="3" type="ORF">ERL59_14490</name>
</gene>
<protein>
    <submittedName>
        <fullName evidence="3">Protease</fullName>
    </submittedName>
</protein>
<dbReference type="InterPro" id="IPR012340">
    <property type="entry name" value="NA-bd_OB-fold"/>
</dbReference>
<feature type="transmembrane region" description="Helical" evidence="1">
    <location>
        <begin position="72"/>
        <end position="94"/>
    </location>
</feature>
<keyword evidence="4" id="KW-1185">Reference proteome</keyword>
<dbReference type="Pfam" id="PF25842">
    <property type="entry name" value="NfeD_TM"/>
    <property type="match status" value="1"/>
</dbReference>
<proteinExistence type="predicted"/>
<feature type="domain" description="Membrane protein NfeD2 N-terminal transmembrane" evidence="2">
    <location>
        <begin position="3"/>
        <end position="103"/>
    </location>
</feature>
<keyword evidence="3" id="KW-0645">Protease</keyword>
<dbReference type="GO" id="GO:0008233">
    <property type="term" value="F:peptidase activity"/>
    <property type="evidence" value="ECO:0007669"/>
    <property type="project" value="UniProtKB-KW"/>
</dbReference>
<accession>A0A6N9Q5P4</accession>
<keyword evidence="1" id="KW-0472">Membrane</keyword>
<feature type="transmembrane region" description="Helical" evidence="1">
    <location>
        <begin position="47"/>
        <end position="65"/>
    </location>
</feature>
<evidence type="ECO:0000256" key="1">
    <source>
        <dbReference type="SAM" id="Phobius"/>
    </source>
</evidence>
<evidence type="ECO:0000259" key="2">
    <source>
        <dbReference type="Pfam" id="PF25842"/>
    </source>
</evidence>
<dbReference type="EMBL" id="SIJB01000029">
    <property type="protein sequence ID" value="NBI30156.1"/>
    <property type="molecule type" value="Genomic_DNA"/>
</dbReference>
<name>A0A6N9Q5P4_9BACL</name>
<dbReference type="InterPro" id="IPR058653">
    <property type="entry name" value="NfeD2_TM"/>
</dbReference>
<organism evidence="3 4">
    <name type="scientific">Chengkuizengella marina</name>
    <dbReference type="NCBI Taxonomy" id="2507566"/>
    <lineage>
        <taxon>Bacteria</taxon>
        <taxon>Bacillati</taxon>
        <taxon>Bacillota</taxon>
        <taxon>Bacilli</taxon>
        <taxon>Bacillales</taxon>
        <taxon>Paenibacillaceae</taxon>
        <taxon>Chengkuizengella</taxon>
    </lineage>
</organism>
<evidence type="ECO:0000313" key="3">
    <source>
        <dbReference type="EMBL" id="NBI30156.1"/>
    </source>
</evidence>
<comment type="caution">
    <text evidence="3">The sequence shown here is derived from an EMBL/GenBank/DDBJ whole genome shotgun (WGS) entry which is preliminary data.</text>
</comment>
<dbReference type="GO" id="GO:0006508">
    <property type="term" value="P:proteolysis"/>
    <property type="evidence" value="ECO:0007669"/>
    <property type="project" value="UniProtKB-KW"/>
</dbReference>
<keyword evidence="3" id="KW-0378">Hydrolase</keyword>
<dbReference type="AlphaFoldDB" id="A0A6N9Q5P4"/>
<evidence type="ECO:0000313" key="4">
    <source>
        <dbReference type="Proteomes" id="UP000448943"/>
    </source>
</evidence>
<sequence length="175" mass="19000">MIEIFWGCFIFGVLFTLVTVVFGDIIGSFMDGVFDFLSVDGLDFLEPVTLVGGLTIFGGSGILLTQYTSLHMTAIIILSVCAAILMSILVYFIYVKPMKNTENSISHSIQDYVGKIGEVTITIPKNGYGEVLIKIGASQINEIAASYDGEVIKEGTKIVVVEVKDSTLYVSNFDS</sequence>
<keyword evidence="1" id="KW-1133">Transmembrane helix</keyword>
<dbReference type="Proteomes" id="UP000448943">
    <property type="component" value="Unassembled WGS sequence"/>
</dbReference>
<reference evidence="3 4" key="1">
    <citation type="submission" date="2019-01" db="EMBL/GenBank/DDBJ databases">
        <title>Chengkuizengella sp. nov., isolated from deep-sea sediment of East Pacific Ocean.</title>
        <authorList>
            <person name="Yang J."/>
            <person name="Lai Q."/>
            <person name="Shao Z."/>
        </authorList>
    </citation>
    <scope>NUCLEOTIDE SEQUENCE [LARGE SCALE GENOMIC DNA]</scope>
    <source>
        <strain evidence="3 4">YPA3-1-1</strain>
    </source>
</reference>
<dbReference type="Gene3D" id="2.40.50.140">
    <property type="entry name" value="Nucleic acid-binding proteins"/>
    <property type="match status" value="1"/>
</dbReference>
<dbReference type="RefSeq" id="WP_160646960.1">
    <property type="nucleotide sequence ID" value="NZ_SIJB01000029.1"/>
</dbReference>
<keyword evidence="1" id="KW-0812">Transmembrane</keyword>
<dbReference type="OrthoDB" id="1683445at2"/>